<dbReference type="OrthoDB" id="9962385at2"/>
<organism evidence="7 8">
    <name type="scientific">Cardiobacterium valvarum</name>
    <dbReference type="NCBI Taxonomy" id="194702"/>
    <lineage>
        <taxon>Bacteria</taxon>
        <taxon>Pseudomonadati</taxon>
        <taxon>Pseudomonadota</taxon>
        <taxon>Gammaproteobacteria</taxon>
        <taxon>Cardiobacteriales</taxon>
        <taxon>Cardiobacteriaceae</taxon>
        <taxon>Cardiobacterium</taxon>
    </lineage>
</organism>
<dbReference type="EMBL" id="UFUW01000001">
    <property type="protein sequence ID" value="SUX21442.1"/>
    <property type="molecule type" value="Genomic_DNA"/>
</dbReference>
<evidence type="ECO:0000256" key="4">
    <source>
        <dbReference type="ARBA" id="ARBA00023136"/>
    </source>
</evidence>
<accession>A0A381E4U8</accession>
<evidence type="ECO:0000256" key="5">
    <source>
        <dbReference type="SAM" id="Phobius"/>
    </source>
</evidence>
<keyword evidence="2 5" id="KW-0812">Transmembrane</keyword>
<sequence>MKWLGYLITIILCVAFAAIGLLNSGKVSVNYIVGSIDLPLVAVMLLSFLFGALMILVLFGFKAFYWKQRAKSLQYRLEQDHAAAEKAAIQAQFNADQKAA</sequence>
<evidence type="ECO:0000313" key="7">
    <source>
        <dbReference type="EMBL" id="SUX21442.1"/>
    </source>
</evidence>
<feature type="transmembrane region" description="Helical" evidence="5">
    <location>
        <begin position="41"/>
        <end position="66"/>
    </location>
</feature>
<evidence type="ECO:0000259" key="6">
    <source>
        <dbReference type="Pfam" id="PF06305"/>
    </source>
</evidence>
<keyword evidence="1" id="KW-1003">Cell membrane</keyword>
<dbReference type="Pfam" id="PF06305">
    <property type="entry name" value="LapA_dom"/>
    <property type="match status" value="1"/>
</dbReference>
<evidence type="ECO:0000313" key="8">
    <source>
        <dbReference type="Proteomes" id="UP000254572"/>
    </source>
</evidence>
<keyword evidence="3 5" id="KW-1133">Transmembrane helix</keyword>
<proteinExistence type="predicted"/>
<dbReference type="Proteomes" id="UP000254572">
    <property type="component" value="Unassembled WGS sequence"/>
</dbReference>
<evidence type="ECO:0000256" key="1">
    <source>
        <dbReference type="ARBA" id="ARBA00022475"/>
    </source>
</evidence>
<dbReference type="RefSeq" id="WP_115611334.1">
    <property type="nucleotide sequence ID" value="NZ_JBHLZC010000001.1"/>
</dbReference>
<feature type="domain" description="Lipopolysaccharide assembly protein A" evidence="6">
    <location>
        <begin position="23"/>
        <end position="78"/>
    </location>
</feature>
<protein>
    <submittedName>
        <fullName evidence="7">Uncharacterized integral membrane protein</fullName>
    </submittedName>
</protein>
<dbReference type="InterPro" id="IPR010445">
    <property type="entry name" value="LapA_dom"/>
</dbReference>
<keyword evidence="4 5" id="KW-0472">Membrane</keyword>
<dbReference type="AlphaFoldDB" id="A0A381E4U8"/>
<gene>
    <name evidence="7" type="ORF">NCTC13294_01002</name>
</gene>
<keyword evidence="8" id="KW-1185">Reference proteome</keyword>
<evidence type="ECO:0000256" key="2">
    <source>
        <dbReference type="ARBA" id="ARBA00022692"/>
    </source>
</evidence>
<reference evidence="7 8" key="1">
    <citation type="submission" date="2018-06" db="EMBL/GenBank/DDBJ databases">
        <authorList>
            <consortium name="Pathogen Informatics"/>
            <person name="Doyle S."/>
        </authorList>
    </citation>
    <scope>NUCLEOTIDE SEQUENCE [LARGE SCALE GENOMIC DNA]</scope>
    <source>
        <strain evidence="7 8">NCTC13294</strain>
    </source>
</reference>
<name>A0A381E4U8_9GAMM</name>
<dbReference type="GO" id="GO:0005886">
    <property type="term" value="C:plasma membrane"/>
    <property type="evidence" value="ECO:0007669"/>
    <property type="project" value="InterPro"/>
</dbReference>
<evidence type="ECO:0000256" key="3">
    <source>
        <dbReference type="ARBA" id="ARBA00022989"/>
    </source>
</evidence>